<dbReference type="InterPro" id="IPR004107">
    <property type="entry name" value="Integrase_SAM-like_N"/>
</dbReference>
<dbReference type="Gene3D" id="3.30.160.390">
    <property type="entry name" value="Integrase, DNA-binding domain"/>
    <property type="match status" value="1"/>
</dbReference>
<dbReference type="PANTHER" id="PTHR30629:SF2">
    <property type="entry name" value="PROPHAGE INTEGRASE INTS-RELATED"/>
    <property type="match status" value="1"/>
</dbReference>
<evidence type="ECO:0000259" key="5">
    <source>
        <dbReference type="PROSITE" id="PS51898"/>
    </source>
</evidence>
<dbReference type="InterPro" id="IPR011010">
    <property type="entry name" value="DNA_brk_join_enz"/>
</dbReference>
<gene>
    <name evidence="6" type="ORF">L1F33_11180</name>
</gene>
<keyword evidence="3" id="KW-0238">DNA-binding</keyword>
<organism evidence="6 7">
    <name type="scientific">Qipengyuania spongiae</name>
    <dbReference type="NCBI Taxonomy" id="2909673"/>
    <lineage>
        <taxon>Bacteria</taxon>
        <taxon>Pseudomonadati</taxon>
        <taxon>Pseudomonadota</taxon>
        <taxon>Alphaproteobacteria</taxon>
        <taxon>Sphingomonadales</taxon>
        <taxon>Erythrobacteraceae</taxon>
        <taxon>Qipengyuania</taxon>
    </lineage>
</organism>
<feature type="domain" description="Tyr recombinase" evidence="5">
    <location>
        <begin position="200"/>
        <end position="377"/>
    </location>
</feature>
<dbReference type="CDD" id="cd00796">
    <property type="entry name" value="INT_Rci_Hp1_C"/>
    <property type="match status" value="1"/>
</dbReference>
<dbReference type="InterPro" id="IPR025166">
    <property type="entry name" value="Integrase_DNA_bind_dom"/>
</dbReference>
<evidence type="ECO:0000256" key="4">
    <source>
        <dbReference type="ARBA" id="ARBA00023172"/>
    </source>
</evidence>
<reference evidence="6" key="1">
    <citation type="submission" date="2022-02" db="EMBL/GenBank/DDBJ databases">
        <title>Qipengyuania spongiae sp. nov., isolated from marine sponge.</title>
        <authorList>
            <person name="Li Z."/>
            <person name="Zhang M."/>
        </authorList>
    </citation>
    <scope>NUCLEOTIDE SEQUENCE</scope>
    <source>
        <strain evidence="6">PHS-Z21</strain>
    </source>
</reference>
<dbReference type="PROSITE" id="PS51898">
    <property type="entry name" value="TYR_RECOMBINASE"/>
    <property type="match status" value="1"/>
</dbReference>
<dbReference type="Pfam" id="PF00589">
    <property type="entry name" value="Phage_integrase"/>
    <property type="match status" value="1"/>
</dbReference>
<dbReference type="Gene3D" id="1.10.150.130">
    <property type="match status" value="1"/>
</dbReference>
<dbReference type="InterPro" id="IPR038488">
    <property type="entry name" value="Integrase_DNA-bd_sf"/>
</dbReference>
<dbReference type="Pfam" id="PF13356">
    <property type="entry name" value="Arm-DNA-bind_3"/>
    <property type="match status" value="1"/>
</dbReference>
<dbReference type="InterPro" id="IPR002104">
    <property type="entry name" value="Integrase_catalytic"/>
</dbReference>
<accession>A0ABY5SW73</accession>
<dbReference type="Gene3D" id="1.10.443.10">
    <property type="entry name" value="Intergrase catalytic core"/>
    <property type="match status" value="1"/>
</dbReference>
<sequence>MPKLTKTFVDSLAIPESQPTFAWDDKVSGFGIKVLPSGKRKYVLKYRTHGGRSGRQRWLALGTHGPVTADQARVLAKSALATVAEGGDPQDNRQATATAPTLADVWSRYERDHLCLRKKSTQRNYETIWRDRVKPAFGKQRVQDITRGDVDAFHKRLSNIPYQANRILALLSKLMNLAEEWEWREGTNPCRHISKFREKPRQRFLTLSEIAEVRKASDRLAATGEITQSAANILELLLLTGARSGELASARWEWVDWDTQVIALPDSKTGEKTIYLSNSAIEVLREQYARSHDQEYIYPGRSAGKHIHNLRKPWARICQEAGLEGVRVHDLRHTAASLALGSGTSLAIVGRLLGHSQVQTTLRYAHLDTDPALQAANSIGDRIRPSAPIARDHKVSVEGDPSSR</sequence>
<protein>
    <submittedName>
        <fullName evidence="6">Tyrosine-type recombinase/integrase</fullName>
    </submittedName>
</protein>
<dbReference type="Proteomes" id="UP001065265">
    <property type="component" value="Chromosome"/>
</dbReference>
<keyword evidence="4" id="KW-0233">DNA recombination</keyword>
<proteinExistence type="inferred from homology"/>
<dbReference type="InterPro" id="IPR013762">
    <property type="entry name" value="Integrase-like_cat_sf"/>
</dbReference>
<dbReference type="Pfam" id="PF14659">
    <property type="entry name" value="Phage_int_SAM_3"/>
    <property type="match status" value="1"/>
</dbReference>
<keyword evidence="7" id="KW-1185">Reference proteome</keyword>
<comment type="similarity">
    <text evidence="1">Belongs to the 'phage' integrase family.</text>
</comment>
<dbReference type="SUPFAM" id="SSF56349">
    <property type="entry name" value="DNA breaking-rejoining enzymes"/>
    <property type="match status" value="1"/>
</dbReference>
<dbReference type="InterPro" id="IPR050808">
    <property type="entry name" value="Phage_Integrase"/>
</dbReference>
<dbReference type="PANTHER" id="PTHR30629">
    <property type="entry name" value="PROPHAGE INTEGRASE"/>
    <property type="match status" value="1"/>
</dbReference>
<evidence type="ECO:0000256" key="1">
    <source>
        <dbReference type="ARBA" id="ARBA00008857"/>
    </source>
</evidence>
<name>A0ABY5SW73_9SPHN</name>
<dbReference type="InterPro" id="IPR010998">
    <property type="entry name" value="Integrase_recombinase_N"/>
</dbReference>
<evidence type="ECO:0000256" key="2">
    <source>
        <dbReference type="ARBA" id="ARBA00022908"/>
    </source>
</evidence>
<keyword evidence="2" id="KW-0229">DNA integration</keyword>
<dbReference type="EMBL" id="CP092471">
    <property type="protein sequence ID" value="UVI38802.1"/>
    <property type="molecule type" value="Genomic_DNA"/>
</dbReference>
<evidence type="ECO:0000256" key="3">
    <source>
        <dbReference type="ARBA" id="ARBA00023125"/>
    </source>
</evidence>
<dbReference type="RefSeq" id="WP_265557980.1">
    <property type="nucleotide sequence ID" value="NZ_CP092471.1"/>
</dbReference>
<evidence type="ECO:0000313" key="6">
    <source>
        <dbReference type="EMBL" id="UVI38802.1"/>
    </source>
</evidence>
<evidence type="ECO:0000313" key="7">
    <source>
        <dbReference type="Proteomes" id="UP001065265"/>
    </source>
</evidence>